<dbReference type="FunCoup" id="Q02BI9">
    <property type="interactions" value="115"/>
</dbReference>
<dbReference type="HOGENOM" id="CLU_046006_10_4_0"/>
<reference evidence="2" key="1">
    <citation type="submission" date="2006-10" db="EMBL/GenBank/DDBJ databases">
        <title>Complete sequence of Solibacter usitatus Ellin6076.</title>
        <authorList>
            <consortium name="US DOE Joint Genome Institute"/>
            <person name="Copeland A."/>
            <person name="Lucas S."/>
            <person name="Lapidus A."/>
            <person name="Barry K."/>
            <person name="Detter J.C."/>
            <person name="Glavina del Rio T."/>
            <person name="Hammon N."/>
            <person name="Israni S."/>
            <person name="Dalin E."/>
            <person name="Tice H."/>
            <person name="Pitluck S."/>
            <person name="Thompson L.S."/>
            <person name="Brettin T."/>
            <person name="Bruce D."/>
            <person name="Han C."/>
            <person name="Tapia R."/>
            <person name="Gilna P."/>
            <person name="Schmutz J."/>
            <person name="Larimer F."/>
            <person name="Land M."/>
            <person name="Hauser L."/>
            <person name="Kyrpides N."/>
            <person name="Mikhailova N."/>
            <person name="Janssen P.H."/>
            <person name="Kuske C.R."/>
            <person name="Richardson P."/>
        </authorList>
    </citation>
    <scope>NUCLEOTIDE SEQUENCE</scope>
    <source>
        <strain evidence="2">Ellin6076</strain>
    </source>
</reference>
<dbReference type="Pfam" id="PF00903">
    <property type="entry name" value="Glyoxalase"/>
    <property type="match status" value="1"/>
</dbReference>
<dbReference type="Gene3D" id="3.10.180.10">
    <property type="entry name" value="2,3-Dihydroxybiphenyl 1,2-Dioxygenase, domain 1"/>
    <property type="match status" value="1"/>
</dbReference>
<dbReference type="InterPro" id="IPR004360">
    <property type="entry name" value="Glyas_Fos-R_dOase_dom"/>
</dbReference>
<keyword evidence="2" id="KW-0223">Dioxygenase</keyword>
<evidence type="ECO:0000259" key="1">
    <source>
        <dbReference type="PROSITE" id="PS51819"/>
    </source>
</evidence>
<sequence>MIKGIKFASVPVSDQDRALAFYTEKLGFRILTDQPFNDKQRWIELSIPGAETALVLFTPDGHQDRIGSFSAISFHCDDIHKTYEELSARGVEFTGPPSRQPWGTFAMFKDPDGNQFVMSAR</sequence>
<dbReference type="PANTHER" id="PTHR36437">
    <property type="entry name" value="GLYOXALASE/BLEOMYCIN RESISTANCE PROTEIN/DIOXYGENASE"/>
    <property type="match status" value="1"/>
</dbReference>
<gene>
    <name evidence="2" type="ordered locus">Acid_0571</name>
</gene>
<proteinExistence type="predicted"/>
<dbReference type="GO" id="GO:0051213">
    <property type="term" value="F:dioxygenase activity"/>
    <property type="evidence" value="ECO:0007669"/>
    <property type="project" value="UniProtKB-KW"/>
</dbReference>
<dbReference type="AlphaFoldDB" id="Q02BI9"/>
<dbReference type="PANTHER" id="PTHR36437:SF2">
    <property type="entry name" value="GLYOXALASE_BLEOMYCIN RESISTANCE PROTEIN_DIOXYGENASE"/>
    <property type="match status" value="1"/>
</dbReference>
<feature type="domain" description="VOC" evidence="1">
    <location>
        <begin position="4"/>
        <end position="121"/>
    </location>
</feature>
<organism evidence="2">
    <name type="scientific">Solibacter usitatus (strain Ellin6076)</name>
    <dbReference type="NCBI Taxonomy" id="234267"/>
    <lineage>
        <taxon>Bacteria</taxon>
        <taxon>Pseudomonadati</taxon>
        <taxon>Acidobacteriota</taxon>
        <taxon>Terriglobia</taxon>
        <taxon>Bryobacterales</taxon>
        <taxon>Solibacteraceae</taxon>
        <taxon>Candidatus Solibacter</taxon>
    </lineage>
</organism>
<dbReference type="STRING" id="234267.Acid_0571"/>
<keyword evidence="2" id="KW-0560">Oxidoreductase</keyword>
<protein>
    <submittedName>
        <fullName evidence="2">Glyoxalase/bleomycin resistance protein/dioxygenase</fullName>
    </submittedName>
</protein>
<name>Q02BI9_SOLUE</name>
<dbReference type="KEGG" id="sus:Acid_0571"/>
<dbReference type="InParanoid" id="Q02BI9"/>
<dbReference type="PROSITE" id="PS51819">
    <property type="entry name" value="VOC"/>
    <property type="match status" value="1"/>
</dbReference>
<dbReference type="InterPro" id="IPR029068">
    <property type="entry name" value="Glyas_Bleomycin-R_OHBP_Dase"/>
</dbReference>
<dbReference type="eggNOG" id="COG0346">
    <property type="taxonomic scope" value="Bacteria"/>
</dbReference>
<dbReference type="CDD" id="cd07263">
    <property type="entry name" value="VOC_like"/>
    <property type="match status" value="1"/>
</dbReference>
<dbReference type="InterPro" id="IPR037523">
    <property type="entry name" value="VOC_core"/>
</dbReference>
<dbReference type="SUPFAM" id="SSF54593">
    <property type="entry name" value="Glyoxalase/Bleomycin resistance protein/Dihydroxybiphenyl dioxygenase"/>
    <property type="match status" value="1"/>
</dbReference>
<evidence type="ECO:0000313" key="2">
    <source>
        <dbReference type="EMBL" id="ABJ81577.1"/>
    </source>
</evidence>
<accession>Q02BI9</accession>
<dbReference type="EMBL" id="CP000473">
    <property type="protein sequence ID" value="ABJ81577.1"/>
    <property type="molecule type" value="Genomic_DNA"/>
</dbReference>
<dbReference type="OrthoDB" id="9796521at2"/>